<dbReference type="SUPFAM" id="SSF57850">
    <property type="entry name" value="RING/U-box"/>
    <property type="match status" value="1"/>
</dbReference>
<organism evidence="6 7">
    <name type="scientific">Astatotilapia calliptera</name>
    <name type="common">Eastern happy</name>
    <name type="synonym">Chromis callipterus</name>
    <dbReference type="NCBI Taxonomy" id="8154"/>
    <lineage>
        <taxon>Eukaryota</taxon>
        <taxon>Metazoa</taxon>
        <taxon>Chordata</taxon>
        <taxon>Craniata</taxon>
        <taxon>Vertebrata</taxon>
        <taxon>Euteleostomi</taxon>
        <taxon>Actinopterygii</taxon>
        <taxon>Neopterygii</taxon>
        <taxon>Teleostei</taxon>
        <taxon>Neoteleostei</taxon>
        <taxon>Acanthomorphata</taxon>
        <taxon>Ovalentaria</taxon>
        <taxon>Cichlomorphae</taxon>
        <taxon>Cichliformes</taxon>
        <taxon>Cichlidae</taxon>
        <taxon>African cichlids</taxon>
        <taxon>Pseudocrenilabrinae</taxon>
        <taxon>Haplochromini</taxon>
        <taxon>Astatotilapia</taxon>
    </lineage>
</organism>
<keyword evidence="3" id="KW-0862">Zinc</keyword>
<reference evidence="6" key="3">
    <citation type="submission" date="2025-08" db="UniProtKB">
        <authorList>
            <consortium name="Ensembl"/>
        </authorList>
    </citation>
    <scope>IDENTIFICATION</scope>
</reference>
<keyword evidence="1" id="KW-0479">Metal-binding</keyword>
<dbReference type="Ensembl" id="ENSACLT00000084821.1">
    <property type="protein sequence ID" value="ENSACLP00000073656.1"/>
    <property type="gene ID" value="ENSACLG00000036027.1"/>
</dbReference>
<proteinExistence type="predicted"/>
<dbReference type="SMART" id="SM00184">
    <property type="entry name" value="RING"/>
    <property type="match status" value="1"/>
</dbReference>
<keyword evidence="7" id="KW-1185">Reference proteome</keyword>
<name>A0AAX7VB44_ASTCA</name>
<evidence type="ECO:0000256" key="2">
    <source>
        <dbReference type="ARBA" id="ARBA00022771"/>
    </source>
</evidence>
<evidence type="ECO:0000313" key="7">
    <source>
        <dbReference type="Proteomes" id="UP000265100"/>
    </source>
</evidence>
<accession>A0AAX7VB44</accession>
<keyword evidence="2 4" id="KW-0863">Zinc-finger</keyword>
<dbReference type="Gene3D" id="3.30.40.10">
    <property type="entry name" value="Zinc/RING finger domain, C3HC4 (zinc finger)"/>
    <property type="match status" value="1"/>
</dbReference>
<protein>
    <recommendedName>
        <fullName evidence="5">RING-type domain-containing protein</fullName>
    </recommendedName>
</protein>
<dbReference type="Proteomes" id="UP000265100">
    <property type="component" value="Chromosome 1"/>
</dbReference>
<reference evidence="6 7" key="1">
    <citation type="submission" date="2018-05" db="EMBL/GenBank/DDBJ databases">
        <authorList>
            <person name="Datahose"/>
        </authorList>
    </citation>
    <scope>NUCLEOTIDE SEQUENCE</scope>
</reference>
<reference evidence="6" key="4">
    <citation type="submission" date="2025-09" db="UniProtKB">
        <authorList>
            <consortium name="Ensembl"/>
        </authorList>
    </citation>
    <scope>IDENTIFICATION</scope>
</reference>
<dbReference type="PROSITE" id="PS50089">
    <property type="entry name" value="ZF_RING_2"/>
    <property type="match status" value="1"/>
</dbReference>
<dbReference type="InterPro" id="IPR001841">
    <property type="entry name" value="Znf_RING"/>
</dbReference>
<dbReference type="GeneTree" id="ENSGT01130000278371"/>
<evidence type="ECO:0000256" key="3">
    <source>
        <dbReference type="ARBA" id="ARBA00022833"/>
    </source>
</evidence>
<dbReference type="AlphaFoldDB" id="A0AAX7VB44"/>
<evidence type="ECO:0000313" key="6">
    <source>
        <dbReference type="Ensembl" id="ENSACLP00000073656.1"/>
    </source>
</evidence>
<dbReference type="InterPro" id="IPR013083">
    <property type="entry name" value="Znf_RING/FYVE/PHD"/>
</dbReference>
<feature type="domain" description="RING-type" evidence="5">
    <location>
        <begin position="9"/>
        <end position="51"/>
    </location>
</feature>
<dbReference type="Pfam" id="PF15227">
    <property type="entry name" value="zf-C3HC4_4"/>
    <property type="match status" value="1"/>
</dbReference>
<reference evidence="7" key="2">
    <citation type="submission" date="2023-03" db="EMBL/GenBank/DDBJ databases">
        <authorList>
            <consortium name="Wellcome Sanger Institute Data Sharing"/>
        </authorList>
    </citation>
    <scope>NUCLEOTIDE SEQUENCE [LARGE SCALE GENOMIC DNA]</scope>
</reference>
<evidence type="ECO:0000256" key="4">
    <source>
        <dbReference type="PROSITE-ProRule" id="PRU00175"/>
    </source>
</evidence>
<sequence length="75" mass="8350">MFEEQLSCCALCQDVLKDPVFTSCGHWFCKQCVCSYWDQCASSGDFFCPQCGKIPTTEAKRQTASEPKVQNSAPT</sequence>
<dbReference type="PROSITE" id="PS00518">
    <property type="entry name" value="ZF_RING_1"/>
    <property type="match status" value="1"/>
</dbReference>
<evidence type="ECO:0000259" key="5">
    <source>
        <dbReference type="PROSITE" id="PS50089"/>
    </source>
</evidence>
<evidence type="ECO:0000256" key="1">
    <source>
        <dbReference type="ARBA" id="ARBA00022723"/>
    </source>
</evidence>
<dbReference type="InterPro" id="IPR017907">
    <property type="entry name" value="Znf_RING_CS"/>
</dbReference>
<dbReference type="GO" id="GO:0008270">
    <property type="term" value="F:zinc ion binding"/>
    <property type="evidence" value="ECO:0007669"/>
    <property type="project" value="UniProtKB-KW"/>
</dbReference>